<comment type="similarity">
    <text evidence="1">Belongs to the BolA/IbaG family.</text>
</comment>
<dbReference type="OMA" id="FNDSYKH"/>
<dbReference type="InParanoid" id="Q758Y1"/>
<dbReference type="SUPFAM" id="SSF82657">
    <property type="entry name" value="BolA-like"/>
    <property type="match status" value="1"/>
</dbReference>
<proteinExistence type="inferred from homology"/>
<dbReference type="EMBL" id="AE016817">
    <property type="protein sequence ID" value="AAS52316.1"/>
    <property type="molecule type" value="Genomic_DNA"/>
</dbReference>
<dbReference type="PIRSF" id="PIRSF003113">
    <property type="entry name" value="BolA"/>
    <property type="match status" value="1"/>
</dbReference>
<organism evidence="2 3">
    <name type="scientific">Eremothecium gossypii (strain ATCC 10895 / CBS 109.51 / FGSC 9923 / NRRL Y-1056)</name>
    <name type="common">Yeast</name>
    <name type="synonym">Ashbya gossypii</name>
    <dbReference type="NCBI Taxonomy" id="284811"/>
    <lineage>
        <taxon>Eukaryota</taxon>
        <taxon>Fungi</taxon>
        <taxon>Dikarya</taxon>
        <taxon>Ascomycota</taxon>
        <taxon>Saccharomycotina</taxon>
        <taxon>Saccharomycetes</taxon>
        <taxon>Saccharomycetales</taxon>
        <taxon>Saccharomycetaceae</taxon>
        <taxon>Eremothecium</taxon>
    </lineage>
</organism>
<reference evidence="2 3" key="1">
    <citation type="journal article" date="2004" name="Science">
        <title>The Ashbya gossypii genome as a tool for mapping the ancient Saccharomyces cerevisiae genome.</title>
        <authorList>
            <person name="Dietrich F.S."/>
            <person name="Voegeli S."/>
            <person name="Brachat S."/>
            <person name="Lerch A."/>
            <person name="Gates K."/>
            <person name="Steiner S."/>
            <person name="Mohr C."/>
            <person name="Pohlmann R."/>
            <person name="Luedi P."/>
            <person name="Choi S."/>
            <person name="Wing R.A."/>
            <person name="Flavier A."/>
            <person name="Gaffney T.D."/>
            <person name="Philippsen P."/>
        </authorList>
    </citation>
    <scope>NUCLEOTIDE SEQUENCE [LARGE SCALE GENOMIC DNA]</scope>
    <source>
        <strain evidence="3">ATCC 10895 / CBS 109.51 / FGSC 9923 / NRRL Y-1056</strain>
    </source>
</reference>
<protein>
    <submittedName>
        <fullName evidence="2">ADR397Cp</fullName>
    </submittedName>
</protein>
<dbReference type="Pfam" id="PF01722">
    <property type="entry name" value="BolA"/>
    <property type="match status" value="1"/>
</dbReference>
<reference evidence="3" key="2">
    <citation type="journal article" date="2013" name="G3 (Bethesda)">
        <title>Genomes of Ashbya fungi isolated from insects reveal four mating-type loci, numerous translocations, lack of transposons, and distinct gene duplications.</title>
        <authorList>
            <person name="Dietrich F.S."/>
            <person name="Voegeli S."/>
            <person name="Kuo S."/>
            <person name="Philippsen P."/>
        </authorList>
    </citation>
    <scope>GENOME REANNOTATION</scope>
    <source>
        <strain evidence="3">ATCC 10895 / CBS 109.51 / FGSC 9923 / NRRL Y-1056</strain>
    </source>
</reference>
<dbReference type="FunCoup" id="Q758Y1">
    <property type="interactions" value="16"/>
</dbReference>
<evidence type="ECO:0000313" key="2">
    <source>
        <dbReference type="EMBL" id="AAS52316.1"/>
    </source>
</evidence>
<dbReference type="Proteomes" id="UP000000591">
    <property type="component" value="Chromosome IV"/>
</dbReference>
<evidence type="ECO:0000256" key="1">
    <source>
        <dbReference type="RuleBase" id="RU003860"/>
    </source>
</evidence>
<dbReference type="InterPro" id="IPR036065">
    <property type="entry name" value="BolA-like_sf"/>
</dbReference>
<sequence length="126" mass="14413">MFAFPVKRMLSQASSLPANMSTCGPISEQIKLKVRERFPDLRHFAIYNDSYKHAGHAGMEHAANRTESHLRLEVVSEQFSGMALPKRHRLLYTLLDDEIKHHGVHALQLTTRTPEEHDRKTEAQLG</sequence>
<dbReference type="RefSeq" id="NP_984492.1">
    <property type="nucleotide sequence ID" value="NM_209845.1"/>
</dbReference>
<gene>
    <name evidence="2" type="ORF">AGOS_ADR397C</name>
</gene>
<dbReference type="KEGG" id="ago:AGOS_ADR397C"/>
<dbReference type="OrthoDB" id="411584at2759"/>
<dbReference type="eggNOG" id="KOG2313">
    <property type="taxonomic scope" value="Eukaryota"/>
</dbReference>
<dbReference type="GO" id="GO:0005759">
    <property type="term" value="C:mitochondrial matrix"/>
    <property type="evidence" value="ECO:0000318"/>
    <property type="project" value="GO_Central"/>
</dbReference>
<dbReference type="PANTHER" id="PTHR46230:SF7">
    <property type="entry name" value="BOLA-LIKE PROTEIN 1"/>
    <property type="match status" value="1"/>
</dbReference>
<dbReference type="Gene3D" id="3.30.300.90">
    <property type="entry name" value="BolA-like"/>
    <property type="match status" value="1"/>
</dbReference>
<keyword evidence="3" id="KW-1185">Reference proteome</keyword>
<dbReference type="GO" id="GO:0044572">
    <property type="term" value="P:[4Fe-4S] cluster assembly"/>
    <property type="evidence" value="ECO:0000318"/>
    <property type="project" value="GO_Central"/>
</dbReference>
<accession>Q758Y1</accession>
<dbReference type="GeneID" id="4620657"/>
<name>Q758Y1_EREGS</name>
<dbReference type="AlphaFoldDB" id="Q758Y1"/>
<dbReference type="HOGENOM" id="CLU_109462_2_0_1"/>
<evidence type="ECO:0000313" key="3">
    <source>
        <dbReference type="Proteomes" id="UP000000591"/>
    </source>
</evidence>
<dbReference type="InterPro" id="IPR002634">
    <property type="entry name" value="BolA"/>
</dbReference>
<dbReference type="STRING" id="284811.Q758Y1"/>
<dbReference type="PANTHER" id="PTHR46230">
    <property type="match status" value="1"/>
</dbReference>